<name>A0A3P3Y1S3_PLABS</name>
<evidence type="ECO:0000313" key="2">
    <source>
        <dbReference type="EMBL" id="SPQ94129.1"/>
    </source>
</evidence>
<geneLocation type="mitochondrion" evidence="2"/>
<dbReference type="EMBL" id="OVEO01000002">
    <property type="protein sequence ID" value="SPQ94129.1"/>
    <property type="molecule type" value="Genomic_DNA"/>
</dbReference>
<protein>
    <submittedName>
        <fullName evidence="2">Uncharacterized protein</fullName>
    </submittedName>
</protein>
<sequence length="165" mass="18400">MGTCCSCVRRRRRRSLSSRGGSRDRLLRDSTAPTLPRLDPGQARFNGHMIETRLGKIQEPVRSEVGDVSMSQDGVRIRLPILKKNCTLVVLPDDRNHRIWARLEYSDGKSYQSSQASSTLARLHDARAGYIDIIFPVEEHEIIVSGRLAWRTSAGVSSVKLEAGG</sequence>
<evidence type="ECO:0000313" key="3">
    <source>
        <dbReference type="Proteomes" id="UP000290189"/>
    </source>
</evidence>
<dbReference type="AlphaFoldDB" id="A0A3P3Y1S3"/>
<dbReference type="Proteomes" id="UP000290189">
    <property type="component" value="Unassembled WGS sequence"/>
</dbReference>
<reference evidence="2 3" key="1">
    <citation type="submission" date="2018-03" db="EMBL/GenBank/DDBJ databases">
        <authorList>
            <person name="Fogelqvist J."/>
        </authorList>
    </citation>
    <scope>NUCLEOTIDE SEQUENCE [LARGE SCALE GENOMIC DNA]</scope>
</reference>
<keyword evidence="2" id="KW-0496">Mitochondrion</keyword>
<gene>
    <name evidence="2" type="ORF">PLBR_LOCUS1344</name>
</gene>
<proteinExistence type="predicted"/>
<accession>A0A3P3Y1S3</accession>
<evidence type="ECO:0000256" key="1">
    <source>
        <dbReference type="SAM" id="MobiDB-lite"/>
    </source>
</evidence>
<feature type="region of interest" description="Disordered" evidence="1">
    <location>
        <begin position="16"/>
        <end position="42"/>
    </location>
</feature>
<organism evidence="2 3">
    <name type="scientific">Plasmodiophora brassicae</name>
    <name type="common">Clubroot disease agent</name>
    <dbReference type="NCBI Taxonomy" id="37360"/>
    <lineage>
        <taxon>Eukaryota</taxon>
        <taxon>Sar</taxon>
        <taxon>Rhizaria</taxon>
        <taxon>Endomyxa</taxon>
        <taxon>Phytomyxea</taxon>
        <taxon>Plasmodiophorida</taxon>
        <taxon>Plasmodiophoridae</taxon>
        <taxon>Plasmodiophora</taxon>
    </lineage>
</organism>